<dbReference type="Gene3D" id="3.40.630.120">
    <property type="match status" value="1"/>
</dbReference>
<evidence type="ECO:0008006" key="5">
    <source>
        <dbReference type="Google" id="ProtNLM"/>
    </source>
</evidence>
<accession>A0A841FJ59</accession>
<dbReference type="Pfam" id="PF18082">
    <property type="entry name" value="NAT_N"/>
    <property type="match status" value="1"/>
</dbReference>
<name>A0A841FJ59_9ACTN</name>
<evidence type="ECO:0000259" key="2">
    <source>
        <dbReference type="Pfam" id="PF18164"/>
    </source>
</evidence>
<evidence type="ECO:0000313" key="3">
    <source>
        <dbReference type="EMBL" id="MBB6034983.1"/>
    </source>
</evidence>
<dbReference type="Pfam" id="PF18164">
    <property type="entry name" value="GNAT_C"/>
    <property type="match status" value="1"/>
</dbReference>
<dbReference type="InterPro" id="IPR041273">
    <property type="entry name" value="NAT_N"/>
</dbReference>
<comment type="caution">
    <text evidence="3">The sequence shown here is derived from an EMBL/GenBank/DDBJ whole genome shotgun (WGS) entry which is preliminary data.</text>
</comment>
<evidence type="ECO:0000313" key="4">
    <source>
        <dbReference type="Proteomes" id="UP000548476"/>
    </source>
</evidence>
<sequence length="324" mass="36281">MREVRTRLGWPDAAQEILTTWDELGAPAEPVRLPDRSEVIRILHRMGADEIDVADVVTARPDPEADPAMWWVLERCVAHLRSDMGGHGMLSWPSLADQRDPRARLTYLYAFLAHLPETLAWHAERGVPEEVSWATFADVGEKLRINRQIYGEAGLDVAFWFTLHFRGSIYRLGRLQFDMHLSEGEPVLGVHIPESGGPMSPEACDASFAWAAEFYPKHFPDHPATRATCLSWLLDPRLAEVLPGSNIAAFGRRFELMPAKDEAGLHGTLDVLRFVFKKVVPSPEKADLAVLPRDNSLQRALVGHLAAGGRWEQRGGRVPLPQQN</sequence>
<feature type="domain" description="N-acyltransferase N-terminal" evidence="1">
    <location>
        <begin position="39"/>
        <end position="167"/>
    </location>
</feature>
<reference evidence="3 4" key="1">
    <citation type="submission" date="2020-08" db="EMBL/GenBank/DDBJ databases">
        <title>Genomic Encyclopedia of Type Strains, Phase IV (KMG-IV): sequencing the most valuable type-strain genomes for metagenomic binning, comparative biology and taxonomic classification.</title>
        <authorList>
            <person name="Goeker M."/>
        </authorList>
    </citation>
    <scope>NUCLEOTIDE SEQUENCE [LARGE SCALE GENOMIC DNA]</scope>
    <source>
        <strain evidence="3 4">YIM 65646</strain>
    </source>
</reference>
<dbReference type="AlphaFoldDB" id="A0A841FJ59"/>
<dbReference type="Proteomes" id="UP000548476">
    <property type="component" value="Unassembled WGS sequence"/>
</dbReference>
<feature type="domain" description="GNAT-like C-terminal" evidence="2">
    <location>
        <begin position="169"/>
        <end position="317"/>
    </location>
</feature>
<proteinExistence type="predicted"/>
<dbReference type="RefSeq" id="WP_184787829.1">
    <property type="nucleotide sequence ID" value="NZ_BONT01000112.1"/>
</dbReference>
<evidence type="ECO:0000259" key="1">
    <source>
        <dbReference type="Pfam" id="PF18082"/>
    </source>
</evidence>
<organism evidence="3 4">
    <name type="scientific">Phytomonospora endophytica</name>
    <dbReference type="NCBI Taxonomy" id="714109"/>
    <lineage>
        <taxon>Bacteria</taxon>
        <taxon>Bacillati</taxon>
        <taxon>Actinomycetota</taxon>
        <taxon>Actinomycetes</taxon>
        <taxon>Micromonosporales</taxon>
        <taxon>Micromonosporaceae</taxon>
        <taxon>Phytomonospora</taxon>
    </lineage>
</organism>
<gene>
    <name evidence="3" type="ORF">HNR73_002837</name>
</gene>
<dbReference type="InterPro" id="IPR041644">
    <property type="entry name" value="GNAT_C"/>
</dbReference>
<dbReference type="EMBL" id="JACHGT010000005">
    <property type="protein sequence ID" value="MBB6034983.1"/>
    <property type="molecule type" value="Genomic_DNA"/>
</dbReference>
<protein>
    <recommendedName>
        <fullName evidence="5">DUF5596 domain-containing protein</fullName>
    </recommendedName>
</protein>
<keyword evidence="4" id="KW-1185">Reference proteome</keyword>